<dbReference type="Proteomes" id="UP001202281">
    <property type="component" value="Unassembled WGS sequence"/>
</dbReference>
<gene>
    <name evidence="1" type="ORF">MTR66_11600</name>
</gene>
<evidence type="ECO:0000313" key="2">
    <source>
        <dbReference type="Proteomes" id="UP001202281"/>
    </source>
</evidence>
<dbReference type="InterPro" id="IPR023159">
    <property type="entry name" value="SO1590-like_sf"/>
</dbReference>
<comment type="caution">
    <text evidence="1">The sequence shown here is derived from an EMBL/GenBank/DDBJ whole genome shotgun (WGS) entry which is preliminary data.</text>
</comment>
<dbReference type="RefSeq" id="WP_243921139.1">
    <property type="nucleotide sequence ID" value="NZ_JALHLG010000014.1"/>
</dbReference>
<sequence length="131" mass="13566">MERTATGEFDIRLTPMEASESTVGSMAIAKTFHGGLTGTSTGQMLAVRTGVEDSAGYVAMERVSGTLDGRTGTFALQHSGTMDNGVQTQSVTVVPDSGTGSLTGITGSMTITVAEGKHSYSFRYALPPVKP</sequence>
<organism evidence="1 2">
    <name type="scientific">Novosphingobium beihaiensis</name>
    <dbReference type="NCBI Taxonomy" id="2930389"/>
    <lineage>
        <taxon>Bacteria</taxon>
        <taxon>Pseudomonadati</taxon>
        <taxon>Pseudomonadota</taxon>
        <taxon>Alphaproteobacteria</taxon>
        <taxon>Sphingomonadales</taxon>
        <taxon>Sphingomonadaceae</taxon>
        <taxon>Novosphingobium</taxon>
    </lineage>
</organism>
<dbReference type="EMBL" id="JALHLG010000014">
    <property type="protein sequence ID" value="MCJ2187454.1"/>
    <property type="molecule type" value="Genomic_DNA"/>
</dbReference>
<protein>
    <submittedName>
        <fullName evidence="1">DUF3224 domain-containing protein</fullName>
    </submittedName>
</protein>
<dbReference type="Gene3D" id="2.40.350.10">
    <property type="entry name" value="SO1590-like"/>
    <property type="match status" value="1"/>
</dbReference>
<dbReference type="SUPFAM" id="SSF159238">
    <property type="entry name" value="SO1590-like"/>
    <property type="match status" value="1"/>
</dbReference>
<dbReference type="InterPro" id="IPR021607">
    <property type="entry name" value="DUF3224"/>
</dbReference>
<reference evidence="1 2" key="1">
    <citation type="submission" date="2022-04" db="EMBL/GenBank/DDBJ databases">
        <title>Identification of a novel bacterium isolated from mangrove sediments.</title>
        <authorList>
            <person name="Pan X."/>
        </authorList>
    </citation>
    <scope>NUCLEOTIDE SEQUENCE [LARGE SCALE GENOMIC DNA]</scope>
    <source>
        <strain evidence="1 2">B2638</strain>
    </source>
</reference>
<name>A0ABT0BS26_9SPHN</name>
<keyword evidence="2" id="KW-1185">Reference proteome</keyword>
<evidence type="ECO:0000313" key="1">
    <source>
        <dbReference type="EMBL" id="MCJ2187454.1"/>
    </source>
</evidence>
<dbReference type="Pfam" id="PF11528">
    <property type="entry name" value="DUF3224"/>
    <property type="match status" value="1"/>
</dbReference>
<proteinExistence type="predicted"/>
<accession>A0ABT0BS26</accession>